<dbReference type="SUPFAM" id="SSF53098">
    <property type="entry name" value="Ribonuclease H-like"/>
    <property type="match status" value="1"/>
</dbReference>
<organism evidence="1 2">
    <name type="scientific">Macrolepiota fuliginosa MF-IS2</name>
    <dbReference type="NCBI Taxonomy" id="1400762"/>
    <lineage>
        <taxon>Eukaryota</taxon>
        <taxon>Fungi</taxon>
        <taxon>Dikarya</taxon>
        <taxon>Basidiomycota</taxon>
        <taxon>Agaricomycotina</taxon>
        <taxon>Agaricomycetes</taxon>
        <taxon>Agaricomycetidae</taxon>
        <taxon>Agaricales</taxon>
        <taxon>Agaricineae</taxon>
        <taxon>Agaricaceae</taxon>
        <taxon>Macrolepiota</taxon>
    </lineage>
</organism>
<dbReference type="OrthoDB" id="446925at2759"/>
<evidence type="ECO:0008006" key="3">
    <source>
        <dbReference type="Google" id="ProtNLM"/>
    </source>
</evidence>
<dbReference type="EMBL" id="MU153932">
    <property type="protein sequence ID" value="KAF9439573.1"/>
    <property type="molecule type" value="Genomic_DNA"/>
</dbReference>
<gene>
    <name evidence="1" type="ORF">P691DRAFT_690368</name>
</gene>
<dbReference type="AlphaFoldDB" id="A0A9P5WVZ3"/>
<sequence>MKWLSEKYGVKGVTISPYNSQVNGTIECPHWDVWQMLFKATAGDLKKWYWQLHHVMWADRITIRKGTGCSPYFMVMGGHPTIPLDIIEATWLVVEPETVRHSENHMTQALITHMMIATRSV</sequence>
<dbReference type="Proteomes" id="UP000807342">
    <property type="component" value="Unassembled WGS sequence"/>
</dbReference>
<accession>A0A9P5WVZ3</accession>
<evidence type="ECO:0000313" key="1">
    <source>
        <dbReference type="EMBL" id="KAF9439573.1"/>
    </source>
</evidence>
<proteinExistence type="predicted"/>
<reference evidence="1" key="1">
    <citation type="submission" date="2020-11" db="EMBL/GenBank/DDBJ databases">
        <authorList>
            <consortium name="DOE Joint Genome Institute"/>
            <person name="Ahrendt S."/>
            <person name="Riley R."/>
            <person name="Andreopoulos W."/>
            <person name="Labutti K."/>
            <person name="Pangilinan J."/>
            <person name="Ruiz-Duenas F.J."/>
            <person name="Barrasa J.M."/>
            <person name="Sanchez-Garcia M."/>
            <person name="Camarero S."/>
            <person name="Miyauchi S."/>
            <person name="Serrano A."/>
            <person name="Linde D."/>
            <person name="Babiker R."/>
            <person name="Drula E."/>
            <person name="Ayuso-Fernandez I."/>
            <person name="Pacheco R."/>
            <person name="Padilla G."/>
            <person name="Ferreira P."/>
            <person name="Barriuso J."/>
            <person name="Kellner H."/>
            <person name="Castanera R."/>
            <person name="Alfaro M."/>
            <person name="Ramirez L."/>
            <person name="Pisabarro A.G."/>
            <person name="Kuo A."/>
            <person name="Tritt A."/>
            <person name="Lipzen A."/>
            <person name="He G."/>
            <person name="Yan M."/>
            <person name="Ng V."/>
            <person name="Cullen D."/>
            <person name="Martin F."/>
            <person name="Rosso M.-N."/>
            <person name="Henrissat B."/>
            <person name="Hibbett D."/>
            <person name="Martinez A.T."/>
            <person name="Grigoriev I.V."/>
        </authorList>
    </citation>
    <scope>NUCLEOTIDE SEQUENCE</scope>
    <source>
        <strain evidence="1">MF-IS2</strain>
    </source>
</reference>
<dbReference type="PANTHER" id="PTHR48475">
    <property type="entry name" value="RIBONUCLEASE H"/>
    <property type="match status" value="1"/>
</dbReference>
<dbReference type="Gene3D" id="3.30.420.10">
    <property type="entry name" value="Ribonuclease H-like superfamily/Ribonuclease H"/>
    <property type="match status" value="1"/>
</dbReference>
<comment type="caution">
    <text evidence="1">The sequence shown here is derived from an EMBL/GenBank/DDBJ whole genome shotgun (WGS) entry which is preliminary data.</text>
</comment>
<dbReference type="PANTHER" id="PTHR48475:SF1">
    <property type="entry name" value="RNASE H TYPE-1 DOMAIN-CONTAINING PROTEIN"/>
    <property type="match status" value="1"/>
</dbReference>
<keyword evidence="2" id="KW-1185">Reference proteome</keyword>
<evidence type="ECO:0000313" key="2">
    <source>
        <dbReference type="Proteomes" id="UP000807342"/>
    </source>
</evidence>
<name>A0A9P5WVZ3_9AGAR</name>
<dbReference type="InterPro" id="IPR012337">
    <property type="entry name" value="RNaseH-like_sf"/>
</dbReference>
<dbReference type="InterPro" id="IPR036397">
    <property type="entry name" value="RNaseH_sf"/>
</dbReference>
<dbReference type="GO" id="GO:0003676">
    <property type="term" value="F:nucleic acid binding"/>
    <property type="evidence" value="ECO:0007669"/>
    <property type="project" value="InterPro"/>
</dbReference>
<protein>
    <recommendedName>
        <fullName evidence="3">Integrase catalytic domain-containing protein</fullName>
    </recommendedName>
</protein>